<dbReference type="KEGG" id="cprv:CYPRO_2757"/>
<dbReference type="Proteomes" id="UP000254808">
    <property type="component" value="Chromosome"/>
</dbReference>
<name>A0A345UNE4_9BACT</name>
<dbReference type="SUPFAM" id="SSF109854">
    <property type="entry name" value="DinB/YfiT-like putative metalloenzymes"/>
    <property type="match status" value="1"/>
</dbReference>
<dbReference type="Gene3D" id="1.20.120.450">
    <property type="entry name" value="dinb family like domain"/>
    <property type="match status" value="1"/>
</dbReference>
<keyword evidence="3" id="KW-1185">Reference proteome</keyword>
<protein>
    <submittedName>
        <fullName evidence="2">DinB superfamily protein</fullName>
    </submittedName>
</protein>
<feature type="domain" description="DinB-like" evidence="1">
    <location>
        <begin position="18"/>
        <end position="177"/>
    </location>
</feature>
<dbReference type="EMBL" id="CP027806">
    <property type="protein sequence ID" value="AXJ01996.1"/>
    <property type="molecule type" value="Genomic_DNA"/>
</dbReference>
<dbReference type="Pfam" id="PF12867">
    <property type="entry name" value="DinB_2"/>
    <property type="match status" value="1"/>
</dbReference>
<dbReference type="InterPro" id="IPR024775">
    <property type="entry name" value="DinB-like"/>
</dbReference>
<organism evidence="2 3">
    <name type="scientific">Cyclonatronum proteinivorum</name>
    <dbReference type="NCBI Taxonomy" id="1457365"/>
    <lineage>
        <taxon>Bacteria</taxon>
        <taxon>Pseudomonadati</taxon>
        <taxon>Balneolota</taxon>
        <taxon>Balneolia</taxon>
        <taxon>Balneolales</taxon>
        <taxon>Cyclonatronaceae</taxon>
        <taxon>Cyclonatronum</taxon>
    </lineage>
</organism>
<evidence type="ECO:0000313" key="2">
    <source>
        <dbReference type="EMBL" id="AXJ01996.1"/>
    </source>
</evidence>
<accession>A0A345UNE4</accession>
<sequence>MKLRSYAEWEASCKSCLKDAREITRQMDHDAFNWKPSPNKWSAAECLEHLNMSASKMLPILDTALRKGASNQITGEPPFETGFIGAWFLRGSGPSGKPVPAPAVYKPAQSSYTKEKILGRFEALQQDYQRLLGFSQRHELDLSRIYARSAFTPLLRFNAATWFQAMPGHQQRHLSQIRRLTASPDFPAA</sequence>
<dbReference type="InterPro" id="IPR034660">
    <property type="entry name" value="DinB/YfiT-like"/>
</dbReference>
<evidence type="ECO:0000313" key="3">
    <source>
        <dbReference type="Proteomes" id="UP000254808"/>
    </source>
</evidence>
<proteinExistence type="predicted"/>
<dbReference type="RefSeq" id="WP_114985134.1">
    <property type="nucleotide sequence ID" value="NZ_CP027806.1"/>
</dbReference>
<dbReference type="OrthoDB" id="1524454at2"/>
<dbReference type="AlphaFoldDB" id="A0A345UNE4"/>
<reference evidence="2 3" key="1">
    <citation type="submission" date="2018-03" db="EMBL/GenBank/DDBJ databases">
        <title>Phenotypic and genomic properties of Cyclonatronum proteinivorum gen. nov., sp. nov., a haloalkaliphilic bacteroidete from soda lakes possessing Na+-translocating rhodopsin.</title>
        <authorList>
            <person name="Toshchakov S.V."/>
            <person name="Korzhenkov A."/>
            <person name="Samarov N.I."/>
            <person name="Kublanov I.V."/>
            <person name="Muntyan M.S."/>
            <person name="Sorokin D.Y."/>
        </authorList>
    </citation>
    <scope>NUCLEOTIDE SEQUENCE [LARGE SCALE GENOMIC DNA]</scope>
    <source>
        <strain evidence="2 3">Omega</strain>
    </source>
</reference>
<gene>
    <name evidence="2" type="ORF">CYPRO_2757</name>
</gene>
<evidence type="ECO:0000259" key="1">
    <source>
        <dbReference type="Pfam" id="PF12867"/>
    </source>
</evidence>